<dbReference type="Proteomes" id="UP000246058">
    <property type="component" value="Chromosome"/>
</dbReference>
<accession>A0A2U8VLF0</accession>
<dbReference type="EMBL" id="CP029551">
    <property type="protein sequence ID" value="AWN34479.1"/>
    <property type="molecule type" value="Genomic_DNA"/>
</dbReference>
<dbReference type="InterPro" id="IPR010610">
    <property type="entry name" value="EryCIII-like_C"/>
</dbReference>
<sequence length="448" mass="48792">MRFLLTVLGTHGDVLPFLALGAALRQRGHEVLLSAPAPFAALASRAGFPFHAVGTQDDFDRAVGNPRLWHARRGIEVAFGYGLDFAREVDRWIEANRTERCAVIASSSSFGARLAQDRIGVPTVTLHVMPMLVESRHAPPRLPGLPLPSFLPPQIRHWLGRGADRYVIDPAVLPRLNAMRAELGLPPVRRLRHWWNSPTLVLLMFPNWFAPPQPDWLRHAVQVGFPMADQFGDTSDLGAELRAFLDIGEPPVVFTYGSGMSQAQTFFRTARATCELLGRRGIFLAPRPGQIPSDLPEQILHLPYAPFSKLLPRCAALVHHGGIGTVAQALAAGIPQLVVPVAFDHFDEAQRLERLGLGRTLRRRAFTPARAAHAIRCMIGDARMQSACSAAAARVAAEDGVRGACDVLERLITRPQAGTVPPGPFPTAQVQGYGAAYDRLGPGIQSLS</sequence>
<evidence type="ECO:0000313" key="4">
    <source>
        <dbReference type="Proteomes" id="UP000246058"/>
    </source>
</evidence>
<dbReference type="Gene3D" id="3.40.50.2000">
    <property type="entry name" value="Glycogen Phosphorylase B"/>
    <property type="match status" value="2"/>
</dbReference>
<dbReference type="RefSeq" id="WP_109949620.1">
    <property type="nucleotide sequence ID" value="NZ_CP029551.1"/>
</dbReference>
<feature type="domain" description="Glycosyltransferase family 28 N-terminal" evidence="1">
    <location>
        <begin position="3"/>
        <end position="85"/>
    </location>
</feature>
<organism evidence="3 4">
    <name type="scientific">Methylobacterium radiodurans</name>
    <dbReference type="NCBI Taxonomy" id="2202828"/>
    <lineage>
        <taxon>Bacteria</taxon>
        <taxon>Pseudomonadati</taxon>
        <taxon>Pseudomonadota</taxon>
        <taxon>Alphaproteobacteria</taxon>
        <taxon>Hyphomicrobiales</taxon>
        <taxon>Methylobacteriaceae</taxon>
        <taxon>Methylobacterium</taxon>
    </lineage>
</organism>
<dbReference type="SUPFAM" id="SSF53756">
    <property type="entry name" value="UDP-Glycosyltransferase/glycogen phosphorylase"/>
    <property type="match status" value="1"/>
</dbReference>
<dbReference type="AlphaFoldDB" id="A0A2U8VLF0"/>
<name>A0A2U8VLF0_9HYPH</name>
<protein>
    <submittedName>
        <fullName evidence="3">Glycosyl transferase</fullName>
    </submittedName>
</protein>
<dbReference type="PANTHER" id="PTHR48050">
    <property type="entry name" value="STEROL 3-BETA-GLUCOSYLTRANSFERASE"/>
    <property type="match status" value="1"/>
</dbReference>
<reference evidence="3 4" key="1">
    <citation type="submission" date="2018-05" db="EMBL/GenBank/DDBJ databases">
        <title>Complete Genome Sequence of Methylobacterium sp. 17Sr1-43.</title>
        <authorList>
            <person name="Srinivasan S."/>
        </authorList>
    </citation>
    <scope>NUCLEOTIDE SEQUENCE [LARGE SCALE GENOMIC DNA]</scope>
    <source>
        <strain evidence="3 4">17Sr1-43</strain>
    </source>
</reference>
<evidence type="ECO:0000259" key="2">
    <source>
        <dbReference type="Pfam" id="PF06722"/>
    </source>
</evidence>
<keyword evidence="3" id="KW-0808">Transferase</keyword>
<dbReference type="OrthoDB" id="9805366at2"/>
<gene>
    <name evidence="3" type="ORF">DK427_00905</name>
</gene>
<proteinExistence type="predicted"/>
<feature type="domain" description="Erythromycin biosynthesis protein CIII-like C-terminal" evidence="2">
    <location>
        <begin position="293"/>
        <end position="398"/>
    </location>
</feature>
<dbReference type="InterPro" id="IPR002213">
    <property type="entry name" value="UDP_glucos_trans"/>
</dbReference>
<dbReference type="KEGG" id="meti:DK427_00905"/>
<dbReference type="PANTHER" id="PTHR48050:SF13">
    <property type="entry name" value="STEROL 3-BETA-GLUCOSYLTRANSFERASE UGT80A2"/>
    <property type="match status" value="1"/>
</dbReference>
<evidence type="ECO:0000259" key="1">
    <source>
        <dbReference type="Pfam" id="PF03033"/>
    </source>
</evidence>
<dbReference type="InterPro" id="IPR050426">
    <property type="entry name" value="Glycosyltransferase_28"/>
</dbReference>
<dbReference type="GO" id="GO:0008194">
    <property type="term" value="F:UDP-glycosyltransferase activity"/>
    <property type="evidence" value="ECO:0007669"/>
    <property type="project" value="InterPro"/>
</dbReference>
<dbReference type="GO" id="GO:0033072">
    <property type="term" value="P:vancomycin biosynthetic process"/>
    <property type="evidence" value="ECO:0007669"/>
    <property type="project" value="UniProtKB-ARBA"/>
</dbReference>
<dbReference type="Pfam" id="PF06722">
    <property type="entry name" value="EryCIII-like_C"/>
    <property type="match status" value="1"/>
</dbReference>
<keyword evidence="4" id="KW-1185">Reference proteome</keyword>
<dbReference type="GO" id="GO:0016758">
    <property type="term" value="F:hexosyltransferase activity"/>
    <property type="evidence" value="ECO:0007669"/>
    <property type="project" value="InterPro"/>
</dbReference>
<dbReference type="GO" id="GO:0005975">
    <property type="term" value="P:carbohydrate metabolic process"/>
    <property type="evidence" value="ECO:0007669"/>
    <property type="project" value="InterPro"/>
</dbReference>
<dbReference type="CDD" id="cd03784">
    <property type="entry name" value="GT1_Gtf-like"/>
    <property type="match status" value="1"/>
</dbReference>
<dbReference type="InterPro" id="IPR004276">
    <property type="entry name" value="GlycoTrans_28_N"/>
</dbReference>
<evidence type="ECO:0000313" key="3">
    <source>
        <dbReference type="EMBL" id="AWN34479.1"/>
    </source>
</evidence>
<dbReference type="Pfam" id="PF03033">
    <property type="entry name" value="Glyco_transf_28"/>
    <property type="match status" value="1"/>
</dbReference>